<feature type="non-terminal residue" evidence="1">
    <location>
        <position position="84"/>
    </location>
</feature>
<name>A0A0B6Y9G7_9EUPU</name>
<dbReference type="EMBL" id="HACG01005964">
    <property type="protein sequence ID" value="CEK52829.1"/>
    <property type="molecule type" value="Transcribed_RNA"/>
</dbReference>
<reference evidence="1" key="1">
    <citation type="submission" date="2014-12" db="EMBL/GenBank/DDBJ databases">
        <title>Insight into the proteome of Arion vulgaris.</title>
        <authorList>
            <person name="Aradska J."/>
            <person name="Bulat T."/>
            <person name="Smidak R."/>
            <person name="Sarate P."/>
            <person name="Gangsoo J."/>
            <person name="Sialana F."/>
            <person name="Bilban M."/>
            <person name="Lubec G."/>
        </authorList>
    </citation>
    <scope>NUCLEOTIDE SEQUENCE</scope>
    <source>
        <tissue evidence="1">Skin</tissue>
    </source>
</reference>
<evidence type="ECO:0000313" key="1">
    <source>
        <dbReference type="EMBL" id="CEK52829.1"/>
    </source>
</evidence>
<accession>A0A0B6Y9G7</accession>
<organism evidence="1">
    <name type="scientific">Arion vulgaris</name>
    <dbReference type="NCBI Taxonomy" id="1028688"/>
    <lineage>
        <taxon>Eukaryota</taxon>
        <taxon>Metazoa</taxon>
        <taxon>Spiralia</taxon>
        <taxon>Lophotrochozoa</taxon>
        <taxon>Mollusca</taxon>
        <taxon>Gastropoda</taxon>
        <taxon>Heterobranchia</taxon>
        <taxon>Euthyneura</taxon>
        <taxon>Panpulmonata</taxon>
        <taxon>Eupulmonata</taxon>
        <taxon>Stylommatophora</taxon>
        <taxon>Helicina</taxon>
        <taxon>Arionoidea</taxon>
        <taxon>Arionidae</taxon>
        <taxon>Arion</taxon>
    </lineage>
</organism>
<dbReference type="AlphaFoldDB" id="A0A0B6Y9G7"/>
<protein>
    <submittedName>
        <fullName evidence="1">Uncharacterized protein</fullName>
    </submittedName>
</protein>
<feature type="non-terminal residue" evidence="1">
    <location>
        <position position="1"/>
    </location>
</feature>
<gene>
    <name evidence="1" type="primary">ORF18161</name>
</gene>
<proteinExistence type="predicted"/>
<sequence>VVSVGQIYILTLLKLGQSCKICFKYCFGALHVQAAETAVSHNNSEDCGLHLIHCIFCSSSTQLLLKLLTLIIASGGHLWLSDSE</sequence>